<keyword evidence="9" id="KW-0150">Chloroplast</keyword>
<evidence type="ECO:0000256" key="6">
    <source>
        <dbReference type="HAMAP-Rule" id="MF_01392"/>
    </source>
</evidence>
<evidence type="ECO:0000256" key="2">
    <source>
        <dbReference type="ARBA" id="ARBA00022692"/>
    </source>
</evidence>
<comment type="function">
    <text evidence="6">Required during biogenesis of c-type cytochromes (cytochrome c6 and cytochrome f) at the step of heme attachment.</text>
</comment>
<evidence type="ECO:0000256" key="1">
    <source>
        <dbReference type="ARBA" id="ARBA00004141"/>
    </source>
</evidence>
<accession>A0A1Z1M9P0</accession>
<name>A0A1Z1M9P0_9FLOR</name>
<keyword evidence="6" id="KW-0793">Thylakoid</keyword>
<dbReference type="GO" id="GO:0009535">
    <property type="term" value="C:chloroplast thylakoid membrane"/>
    <property type="evidence" value="ECO:0007669"/>
    <property type="project" value="UniProtKB-SubCell"/>
</dbReference>
<dbReference type="InterPro" id="IPR023494">
    <property type="entry name" value="Cyt_c_bgen_Ccs1/CcsB/ResB"/>
</dbReference>
<dbReference type="GO" id="GO:0017004">
    <property type="term" value="P:cytochrome complex assembly"/>
    <property type="evidence" value="ECO:0007669"/>
    <property type="project" value="UniProtKB-UniRule"/>
</dbReference>
<dbReference type="PANTHER" id="PTHR31566:SF0">
    <property type="entry name" value="CYTOCHROME C BIOGENESIS PROTEIN CCS1, CHLOROPLASTIC"/>
    <property type="match status" value="1"/>
</dbReference>
<comment type="similarity">
    <text evidence="6">Belongs to the Ccs1/CcsB family.</text>
</comment>
<comment type="subcellular location">
    <subcellularLocation>
        <location evidence="1">Membrane</location>
        <topology evidence="1">Multi-pass membrane protein</topology>
    </subcellularLocation>
    <subcellularLocation>
        <location evidence="6">Plastid</location>
        <location evidence="6">Chloroplast thylakoid membrane</location>
        <topology evidence="6">Multi-pass membrane protein</topology>
    </subcellularLocation>
</comment>
<evidence type="ECO:0000256" key="7">
    <source>
        <dbReference type="SAM" id="Phobius"/>
    </source>
</evidence>
<organism evidence="9">
    <name type="scientific">Leptosiphonia brodiei</name>
    <dbReference type="NCBI Taxonomy" id="2608611"/>
    <lineage>
        <taxon>Eukaryota</taxon>
        <taxon>Rhodophyta</taxon>
        <taxon>Florideophyceae</taxon>
        <taxon>Rhodymeniophycidae</taxon>
        <taxon>Ceramiales</taxon>
        <taxon>Rhodomelaceae</taxon>
        <taxon>Polysiphonioideae</taxon>
        <taxon>Leptosiphonia</taxon>
    </lineage>
</organism>
<feature type="transmembrane region" description="Helical" evidence="7">
    <location>
        <begin position="372"/>
        <end position="392"/>
    </location>
</feature>
<feature type="transmembrane region" description="Helical" evidence="7">
    <location>
        <begin position="165"/>
        <end position="187"/>
    </location>
</feature>
<dbReference type="AlphaFoldDB" id="A0A1Z1M9P0"/>
<dbReference type="Pfam" id="PF05140">
    <property type="entry name" value="ResB"/>
    <property type="match status" value="1"/>
</dbReference>
<feature type="transmembrane region" description="Helical" evidence="7">
    <location>
        <begin position="74"/>
        <end position="94"/>
    </location>
</feature>
<feature type="transmembrane region" description="Helical" evidence="7">
    <location>
        <begin position="21"/>
        <end position="42"/>
    </location>
</feature>
<evidence type="ECO:0000256" key="5">
    <source>
        <dbReference type="ARBA" id="ARBA00023136"/>
    </source>
</evidence>
<keyword evidence="4 6" id="KW-1133">Transmembrane helix</keyword>
<sequence>MFTKNLNLKNCFWRLLKRLANLNLSLLLLVFISFACVMGSILEQEQDVIYYKLNYLQYASLIEFLGLDHVFRTLWFILLLLTLAITLISCTFTTQMPSLKNARRWKFIYSQKKLYSSKYDTSRYIDSRYSSINFIYSLISSKFFVFCRDSSIYAYKGLYGRIAPIFVHFSIIAILAGSTYGFFYSFVLQETIPVGEIFHLKNLVYSGFYSRLESNFLGHLDDFYIQYYSSGSVKQFFSRLSLYSNNKNFSKSQLIYVNKPFIFNNITFYQTDWDLNSLRLSVNKTYLFQQKLFKKIDNGQVFWVSSLQLAENKKVLFVLNRLGDKVLVCNGKGMILKEVMMGQNFYINFTPYCIENIISSTGLQIKYDPSIFIVYFGFFIMITTTFLSYLSYSQIWIYDSSFFLEFLGSTNRATLFFEQDILVMNQIYHFYTNKQFNNLFKYPFLLR</sequence>
<dbReference type="GeneID" id="33356099"/>
<keyword evidence="5 6" id="KW-0472">Membrane</keyword>
<proteinExistence type="inferred from homology"/>
<evidence type="ECO:0000256" key="3">
    <source>
        <dbReference type="ARBA" id="ARBA00022748"/>
    </source>
</evidence>
<keyword evidence="3 6" id="KW-0201">Cytochrome c-type biogenesis</keyword>
<feature type="domain" description="ResB-like" evidence="8">
    <location>
        <begin position="23"/>
        <end position="292"/>
    </location>
</feature>
<evidence type="ECO:0000259" key="8">
    <source>
        <dbReference type="Pfam" id="PF05140"/>
    </source>
</evidence>
<reference evidence="9" key="1">
    <citation type="journal article" date="2017" name="J. Phycol.">
        <title>Analysis of chloroplast genomes and a supermatrix inform reclassification of the Rhodomelaceae (Rhodophyta).</title>
        <authorList>
            <person name="Diaz-Tapia P."/>
            <person name="Maggs C.A."/>
            <person name="West J.A."/>
            <person name="Verbruggen H."/>
        </authorList>
    </citation>
    <scope>NUCLEOTIDE SEQUENCE</scope>
    <source>
        <strain evidence="9">PD516</strain>
    </source>
</reference>
<dbReference type="InterPro" id="IPR007816">
    <property type="entry name" value="ResB-like_domain"/>
</dbReference>
<evidence type="ECO:0000313" key="9">
    <source>
        <dbReference type="EMBL" id="ARW62827.1"/>
    </source>
</evidence>
<comment type="subunit">
    <text evidence="6">May interact with CcsA.</text>
</comment>
<dbReference type="HAMAP" id="MF_01392">
    <property type="entry name" value="CytC_Ccs1"/>
    <property type="match status" value="1"/>
</dbReference>
<protein>
    <recommendedName>
        <fullName evidence="6">Cytochrome c biogenesis protein Ccs1</fullName>
    </recommendedName>
</protein>
<keyword evidence="9" id="KW-0934">Plastid</keyword>
<evidence type="ECO:0000256" key="4">
    <source>
        <dbReference type="ARBA" id="ARBA00022989"/>
    </source>
</evidence>
<dbReference type="PANTHER" id="PTHR31566">
    <property type="entry name" value="CYTOCHROME C BIOGENESIS PROTEIN CCS1, CHLOROPLASTIC"/>
    <property type="match status" value="1"/>
</dbReference>
<geneLocation type="chloroplast" evidence="9"/>
<keyword evidence="2 6" id="KW-0812">Transmembrane</keyword>
<gene>
    <name evidence="6 9" type="primary">ccs1</name>
</gene>
<dbReference type="RefSeq" id="YP_009394265.1">
    <property type="nucleotide sequence ID" value="NC_035272.1"/>
</dbReference>
<dbReference type="EMBL" id="MF101425">
    <property type="protein sequence ID" value="ARW62827.1"/>
    <property type="molecule type" value="Genomic_DNA"/>
</dbReference>